<dbReference type="Proteomes" id="UP001328733">
    <property type="component" value="Unassembled WGS sequence"/>
</dbReference>
<feature type="domain" description="NusB/RsmB/TIM44" evidence="7">
    <location>
        <begin position="109"/>
        <end position="203"/>
    </location>
</feature>
<dbReference type="GO" id="GO:0005829">
    <property type="term" value="C:cytosol"/>
    <property type="evidence" value="ECO:0007669"/>
    <property type="project" value="TreeGrafter"/>
</dbReference>
<dbReference type="NCBIfam" id="TIGR01951">
    <property type="entry name" value="nusB"/>
    <property type="match status" value="1"/>
</dbReference>
<dbReference type="AlphaFoldDB" id="A0AAW9QD54"/>
<reference evidence="8 9" key="1">
    <citation type="submission" date="2024-01" db="EMBL/GenBank/DDBJ databases">
        <title>Genomic insights into the taxonomy and metabolism of the cyanobacterium Pannus brasiliensis CCIBt3594.</title>
        <authorList>
            <person name="Machado M."/>
            <person name="Botero N.B."/>
            <person name="Andreote A.P.D."/>
            <person name="Feitosa A.M.T."/>
            <person name="Popin R."/>
            <person name="Sivonen K."/>
            <person name="Fiore M.F."/>
        </authorList>
    </citation>
    <scope>NUCLEOTIDE SEQUENCE [LARGE SCALE GENOMIC DNA]</scope>
    <source>
        <strain evidence="8 9">CCIBt3594</strain>
    </source>
</reference>
<keyword evidence="5 6" id="KW-0804">Transcription</keyword>
<evidence type="ECO:0000256" key="1">
    <source>
        <dbReference type="ARBA" id="ARBA00005952"/>
    </source>
</evidence>
<keyword evidence="4 6" id="KW-0805">Transcription regulation</keyword>
<evidence type="ECO:0000256" key="2">
    <source>
        <dbReference type="ARBA" id="ARBA00022814"/>
    </source>
</evidence>
<dbReference type="GO" id="GO:0031564">
    <property type="term" value="P:transcription antitermination"/>
    <property type="evidence" value="ECO:0007669"/>
    <property type="project" value="UniProtKB-KW"/>
</dbReference>
<dbReference type="RefSeq" id="WP_332863138.1">
    <property type="nucleotide sequence ID" value="NZ_JBAFSM010000001.1"/>
</dbReference>
<dbReference type="SUPFAM" id="SSF48013">
    <property type="entry name" value="NusB-like"/>
    <property type="match status" value="1"/>
</dbReference>
<keyword evidence="3 6" id="KW-0694">RNA-binding</keyword>
<dbReference type="GO" id="GO:0006353">
    <property type="term" value="P:DNA-templated transcription termination"/>
    <property type="evidence" value="ECO:0007669"/>
    <property type="project" value="UniProtKB-UniRule"/>
</dbReference>
<protein>
    <recommendedName>
        <fullName evidence="6">Transcription antitermination protein NusB</fullName>
    </recommendedName>
    <alternativeName>
        <fullName evidence="6">Antitermination factor NusB</fullName>
    </alternativeName>
</protein>
<evidence type="ECO:0000313" key="8">
    <source>
        <dbReference type="EMBL" id="MEG3435692.1"/>
    </source>
</evidence>
<dbReference type="EMBL" id="JBAFSM010000001">
    <property type="protein sequence ID" value="MEG3435692.1"/>
    <property type="molecule type" value="Genomic_DNA"/>
</dbReference>
<comment type="caution">
    <text evidence="8">The sequence shown here is derived from an EMBL/GenBank/DDBJ whole genome shotgun (WGS) entry which is preliminary data.</text>
</comment>
<evidence type="ECO:0000313" key="9">
    <source>
        <dbReference type="Proteomes" id="UP001328733"/>
    </source>
</evidence>
<dbReference type="HAMAP" id="MF_00073">
    <property type="entry name" value="NusB"/>
    <property type="match status" value="1"/>
</dbReference>
<evidence type="ECO:0000259" key="7">
    <source>
        <dbReference type="Pfam" id="PF01029"/>
    </source>
</evidence>
<organism evidence="8 9">
    <name type="scientific">Pannus brasiliensis CCIBt3594</name>
    <dbReference type="NCBI Taxonomy" id="1427578"/>
    <lineage>
        <taxon>Bacteria</taxon>
        <taxon>Bacillati</taxon>
        <taxon>Cyanobacteriota</taxon>
        <taxon>Cyanophyceae</taxon>
        <taxon>Oscillatoriophycideae</taxon>
        <taxon>Chroococcales</taxon>
        <taxon>Microcystaceae</taxon>
        <taxon>Pannus</taxon>
    </lineage>
</organism>
<evidence type="ECO:0000256" key="6">
    <source>
        <dbReference type="HAMAP-Rule" id="MF_00073"/>
    </source>
</evidence>
<dbReference type="PANTHER" id="PTHR11078:SF3">
    <property type="entry name" value="ANTITERMINATION NUSB DOMAIN-CONTAINING PROTEIN"/>
    <property type="match status" value="1"/>
</dbReference>
<sequence>MSPRQQPRRVARELALLSLSQVKGNPENLDKQTLNDLILAATRTLNAEIQETLETAAAEISRSNERVHSSDLKATNLNSARAMVQEAISLTHDAINRLGTVIDLPEVVQLSSQYEVREYAIELIGTVFRRRVEIEQELTAALVDWQLSRLPRIDRDILRIAVAEISYLEVPRKVAINEAIELAKRYSDEEGYRFINGVLRRVVDKQEKPTAESAGGRV</sequence>
<gene>
    <name evidence="6 8" type="primary">nusB</name>
    <name evidence="8" type="ORF">V0288_01045</name>
</gene>
<dbReference type="PANTHER" id="PTHR11078">
    <property type="entry name" value="N UTILIZATION SUBSTANCE PROTEIN B-RELATED"/>
    <property type="match status" value="1"/>
</dbReference>
<evidence type="ECO:0000256" key="3">
    <source>
        <dbReference type="ARBA" id="ARBA00022884"/>
    </source>
</evidence>
<name>A0AAW9QD54_9CHRO</name>
<proteinExistence type="inferred from homology"/>
<dbReference type="InterPro" id="IPR035926">
    <property type="entry name" value="NusB-like_sf"/>
</dbReference>
<keyword evidence="9" id="KW-1185">Reference proteome</keyword>
<accession>A0AAW9QD54</accession>
<dbReference type="InterPro" id="IPR011605">
    <property type="entry name" value="NusB_fam"/>
</dbReference>
<comment type="function">
    <text evidence="6">Involved in transcription antitermination. Required for transcription of ribosomal RNA (rRNA) genes. Binds specifically to the boxA antiterminator sequence of the ribosomal RNA (rrn) operons.</text>
</comment>
<comment type="similarity">
    <text evidence="1 6">Belongs to the NusB family.</text>
</comment>
<evidence type="ECO:0000256" key="4">
    <source>
        <dbReference type="ARBA" id="ARBA00023015"/>
    </source>
</evidence>
<keyword evidence="2 6" id="KW-0889">Transcription antitermination</keyword>
<dbReference type="GO" id="GO:0003723">
    <property type="term" value="F:RNA binding"/>
    <property type="evidence" value="ECO:0007669"/>
    <property type="project" value="UniProtKB-UniRule"/>
</dbReference>
<dbReference type="InterPro" id="IPR006027">
    <property type="entry name" value="NusB_RsmB_TIM44"/>
</dbReference>
<dbReference type="Pfam" id="PF01029">
    <property type="entry name" value="NusB"/>
    <property type="match status" value="1"/>
</dbReference>
<evidence type="ECO:0000256" key="5">
    <source>
        <dbReference type="ARBA" id="ARBA00023163"/>
    </source>
</evidence>
<dbReference type="Gene3D" id="1.10.940.10">
    <property type="entry name" value="NusB-like"/>
    <property type="match status" value="1"/>
</dbReference>